<dbReference type="EMBL" id="OZ022409">
    <property type="protein sequence ID" value="CAK9440780.1"/>
    <property type="molecule type" value="Genomic_DNA"/>
</dbReference>
<dbReference type="Pfam" id="PF00638">
    <property type="entry name" value="Ran_BP1"/>
    <property type="match status" value="1"/>
</dbReference>
<feature type="region of interest" description="Disordered" evidence="8">
    <location>
        <begin position="1"/>
        <end position="82"/>
    </location>
</feature>
<evidence type="ECO:0000313" key="17">
    <source>
        <dbReference type="EMBL" id="CAK9440876.1"/>
    </source>
</evidence>
<comment type="subcellular location">
    <subcellularLocation>
        <location evidence="1">Nucleus</location>
        <location evidence="1">Nuclear pore complex</location>
    </subcellularLocation>
</comment>
<dbReference type="EMBL" id="OZ022410">
    <property type="protein sequence ID" value="CAK9440876.1"/>
    <property type="molecule type" value="Genomic_DNA"/>
</dbReference>
<dbReference type="SMART" id="SM00160">
    <property type="entry name" value="RanBD"/>
    <property type="match status" value="1"/>
</dbReference>
<accession>A0ABP0ZRI9</accession>
<evidence type="ECO:0000259" key="9">
    <source>
        <dbReference type="PROSITE" id="PS50196"/>
    </source>
</evidence>
<evidence type="ECO:0000313" key="16">
    <source>
        <dbReference type="EMBL" id="CAK9440780.1"/>
    </source>
</evidence>
<dbReference type="InterPro" id="IPR015007">
    <property type="entry name" value="NUP2/50/61"/>
</dbReference>
<dbReference type="Gene3D" id="2.30.29.30">
    <property type="entry name" value="Pleckstrin-homology domain (PH domain)/Phosphotyrosine-binding domain (PTB)"/>
    <property type="match status" value="1"/>
</dbReference>
<feature type="region of interest" description="Disordered" evidence="8">
    <location>
        <begin position="299"/>
        <end position="374"/>
    </location>
</feature>
<evidence type="ECO:0000256" key="8">
    <source>
        <dbReference type="SAM" id="MobiDB-lite"/>
    </source>
</evidence>
<evidence type="ECO:0000313" key="15">
    <source>
        <dbReference type="EMBL" id="CAK9439820.1"/>
    </source>
</evidence>
<feature type="compositionally biased region" description="Polar residues" evidence="8">
    <location>
        <begin position="299"/>
        <end position="310"/>
    </location>
</feature>
<feature type="domain" description="RanBD1" evidence="9">
    <location>
        <begin position="375"/>
        <end position="505"/>
    </location>
</feature>
<sequence>MTKRQAAEQITKDAFDDDYETNEADAPARATSETLSKRKILKPRGKLNEPKGESPFSTASQFPKPHTTLPNSPTTTTSQKTNKIRALNENFVKKVNESHIANSIVDFTSIAEAYVRYYKSIESDTKEIPAEKIEQTKDGHDDAESEEESEEEPRKPEVKIQGPSFSFSNTSSTTSKPAFTFDPKKIAKLNERDPDDSDDELKGPTFNFSKPIVDSVFKFKPNGADTNNDTAKGGTEKSSPFQFPALSKPSVANTFGGLPQQPESNAPPKFNFSANPPSSSAFNTANTFQFGSAKPTAFTKATAQPTSSPFSFGKPAGENTTASPFSFGTSQKPASFGSTNQADANPFSAPTKSTSTVAEPEDNKAGEDEPEVEGNFTPVAEMGEMKQVETGEENEETKYTIKAKLMEFDQSNKNEPYTPKGVGLLKVLRNKDTGKSRILIRAEGNFRVLLNTTISKDIEYTRYGHGSLIRLPVFSPEGKITTYCIRVKDATGGQELLKQINDAKC</sequence>
<evidence type="ECO:0000256" key="6">
    <source>
        <dbReference type="ARBA" id="ARBA00023132"/>
    </source>
</evidence>
<reference evidence="15 19" key="1">
    <citation type="submission" date="2024-03" db="EMBL/GenBank/DDBJ databases">
        <authorList>
            <person name="Brejova B."/>
        </authorList>
    </citation>
    <scope>NUCLEOTIDE SEQUENCE [LARGE SCALE GENOMIC DNA]</scope>
    <source>
        <strain evidence="15 19">CBS 14171</strain>
    </source>
</reference>
<dbReference type="InterPro" id="IPR053074">
    <property type="entry name" value="NPC_Nucleoporin"/>
</dbReference>
<dbReference type="PANTHER" id="PTHR38697:SF1">
    <property type="entry name" value="NUCLEAR PORE COMPLEX PROTEIN SIMILAR TO S. CEREVISIAE NUP2 (EUROFUNG)"/>
    <property type="match status" value="1"/>
</dbReference>
<feature type="region of interest" description="Disordered" evidence="8">
    <location>
        <begin position="125"/>
        <end position="206"/>
    </location>
</feature>
<keyword evidence="6" id="KW-0906">Nuclear pore complex</keyword>
<evidence type="ECO:0000256" key="7">
    <source>
        <dbReference type="ARBA" id="ARBA00023242"/>
    </source>
</evidence>
<dbReference type="SUPFAM" id="SSF50729">
    <property type="entry name" value="PH domain-like"/>
    <property type="match status" value="1"/>
</dbReference>
<dbReference type="EMBL" id="OZ022408">
    <property type="protein sequence ID" value="CAK9439820.1"/>
    <property type="molecule type" value="Genomic_DNA"/>
</dbReference>
<dbReference type="EMBL" id="OZ022405">
    <property type="protein sequence ID" value="CAK9435281.1"/>
    <property type="molecule type" value="Genomic_DNA"/>
</dbReference>
<evidence type="ECO:0000313" key="14">
    <source>
        <dbReference type="EMBL" id="CAK9438861.1"/>
    </source>
</evidence>
<dbReference type="Proteomes" id="UP001497383">
    <property type="component" value="Chromosome 7"/>
</dbReference>
<keyword evidence="3" id="KW-0509">mRNA transport</keyword>
<dbReference type="InterPro" id="IPR011993">
    <property type="entry name" value="PH-like_dom_sf"/>
</dbReference>
<feature type="compositionally biased region" description="Polar residues" evidence="8">
    <location>
        <begin position="318"/>
        <end position="357"/>
    </location>
</feature>
<evidence type="ECO:0000313" key="18">
    <source>
        <dbReference type="EMBL" id="CAK9441886.1"/>
    </source>
</evidence>
<dbReference type="Proteomes" id="UP001497383">
    <property type="component" value="Chromosome 4"/>
</dbReference>
<dbReference type="EMBL" id="OZ022411">
    <property type="protein sequence ID" value="CAK9441886.1"/>
    <property type="molecule type" value="Genomic_DNA"/>
</dbReference>
<evidence type="ECO:0000313" key="10">
    <source>
        <dbReference type="EMBL" id="CAK9435281.1"/>
    </source>
</evidence>
<dbReference type="Pfam" id="PF08911">
    <property type="entry name" value="NUP50"/>
    <property type="match status" value="1"/>
</dbReference>
<feature type="compositionally biased region" description="Basic and acidic residues" evidence="8">
    <location>
        <begin position="125"/>
        <end position="142"/>
    </location>
</feature>
<dbReference type="Proteomes" id="UP001497383">
    <property type="component" value="Chromosome 1"/>
</dbReference>
<keyword evidence="7" id="KW-0539">Nucleus</keyword>
<gene>
    <name evidence="10" type="ORF">LODBEIA_P00080</name>
    <name evidence="11" type="ORF">LODBEIA_P11600</name>
    <name evidence="12" type="ORF">LODBEIA_P11750</name>
    <name evidence="13" type="ORF">LODBEIA_P21120</name>
    <name evidence="14" type="ORF">LODBEIA_P30850</name>
    <name evidence="15" type="ORF">LODBEIA_P39200</name>
    <name evidence="16" type="ORF">LODBEIA_P47300</name>
    <name evidence="17" type="ORF">LODBEIA_P47450</name>
    <name evidence="18" type="ORF">LODBEIA_P57540</name>
</gene>
<feature type="compositionally biased region" description="Polar residues" evidence="8">
    <location>
        <begin position="224"/>
        <end position="241"/>
    </location>
</feature>
<feature type="compositionally biased region" description="Basic and acidic residues" evidence="8">
    <location>
        <begin position="182"/>
        <end position="192"/>
    </location>
</feature>
<dbReference type="PROSITE" id="PS50196">
    <property type="entry name" value="RANBD1"/>
    <property type="match status" value="1"/>
</dbReference>
<dbReference type="CDD" id="cd13181">
    <property type="entry name" value="RanBD_NUP2"/>
    <property type="match status" value="1"/>
</dbReference>
<dbReference type="Proteomes" id="UP001497383">
    <property type="component" value="Chromosome 6"/>
</dbReference>
<dbReference type="PANTHER" id="PTHR38697">
    <property type="entry name" value="NUCLEAR PORE COMPLEX PROTEIN SIMILAR TO S. CEREVISIAE NUP2 (EUROFUNG)"/>
    <property type="match status" value="1"/>
</dbReference>
<evidence type="ECO:0000313" key="13">
    <source>
        <dbReference type="EMBL" id="CAK9437734.1"/>
    </source>
</evidence>
<dbReference type="EMBL" id="OZ022406">
    <property type="protein sequence ID" value="CAK9436653.1"/>
    <property type="molecule type" value="Genomic_DNA"/>
</dbReference>
<dbReference type="GeneID" id="92205204"/>
<evidence type="ECO:0000256" key="4">
    <source>
        <dbReference type="ARBA" id="ARBA00022927"/>
    </source>
</evidence>
<evidence type="ECO:0000256" key="3">
    <source>
        <dbReference type="ARBA" id="ARBA00022816"/>
    </source>
</evidence>
<keyword evidence="5" id="KW-0811">Translocation</keyword>
<dbReference type="Proteomes" id="UP001497383">
    <property type="component" value="Chromosome 5"/>
</dbReference>
<evidence type="ECO:0000256" key="1">
    <source>
        <dbReference type="ARBA" id="ARBA00004567"/>
    </source>
</evidence>
<evidence type="ECO:0000256" key="5">
    <source>
        <dbReference type="ARBA" id="ARBA00023010"/>
    </source>
</evidence>
<evidence type="ECO:0000313" key="12">
    <source>
        <dbReference type="EMBL" id="CAK9436653.1"/>
    </source>
</evidence>
<keyword evidence="2" id="KW-0813">Transport</keyword>
<evidence type="ECO:0000313" key="19">
    <source>
        <dbReference type="Proteomes" id="UP001497383"/>
    </source>
</evidence>
<feature type="compositionally biased region" description="Low complexity" evidence="8">
    <location>
        <begin position="164"/>
        <end position="175"/>
    </location>
</feature>
<keyword evidence="4" id="KW-0653">Protein transport</keyword>
<evidence type="ECO:0000256" key="2">
    <source>
        <dbReference type="ARBA" id="ARBA00022448"/>
    </source>
</evidence>
<dbReference type="EMBL" id="OZ022408">
    <property type="protein sequence ID" value="CAK9438861.1"/>
    <property type="molecule type" value="Genomic_DNA"/>
</dbReference>
<feature type="compositionally biased region" description="Polar residues" evidence="8">
    <location>
        <begin position="272"/>
        <end position="285"/>
    </location>
</feature>
<proteinExistence type="predicted"/>
<feature type="region of interest" description="Disordered" evidence="8">
    <location>
        <begin position="219"/>
        <end position="285"/>
    </location>
</feature>
<dbReference type="InterPro" id="IPR000156">
    <property type="entry name" value="Ran_bind_dom"/>
</dbReference>
<dbReference type="EMBL" id="OZ022406">
    <property type="protein sequence ID" value="CAK9437734.1"/>
    <property type="molecule type" value="Genomic_DNA"/>
</dbReference>
<feature type="compositionally biased region" description="Low complexity" evidence="8">
    <location>
        <begin position="67"/>
        <end position="78"/>
    </location>
</feature>
<dbReference type="Proteomes" id="UP001497383">
    <property type="component" value="Chromosome 2"/>
</dbReference>
<dbReference type="RefSeq" id="XP_066826946.1">
    <property type="nucleotide sequence ID" value="XM_066976759.1"/>
</dbReference>
<evidence type="ECO:0000313" key="11">
    <source>
        <dbReference type="EMBL" id="CAK9436636.1"/>
    </source>
</evidence>
<name>A0ABP0ZRI9_9ASCO</name>
<dbReference type="EMBL" id="OZ022405">
    <property type="protein sequence ID" value="CAK9436636.1"/>
    <property type="molecule type" value="Genomic_DNA"/>
</dbReference>
<organism evidence="15 19">
    <name type="scientific">Lodderomyces beijingensis</name>
    <dbReference type="NCBI Taxonomy" id="1775926"/>
    <lineage>
        <taxon>Eukaryota</taxon>
        <taxon>Fungi</taxon>
        <taxon>Dikarya</taxon>
        <taxon>Ascomycota</taxon>
        <taxon>Saccharomycotina</taxon>
        <taxon>Pichiomycetes</taxon>
        <taxon>Debaryomycetaceae</taxon>
        <taxon>Candida/Lodderomyces clade</taxon>
        <taxon>Lodderomyces</taxon>
    </lineage>
</organism>
<keyword evidence="19" id="KW-1185">Reference proteome</keyword>
<protein>
    <recommendedName>
        <fullName evidence="9">RanBD1 domain-containing protein</fullName>
    </recommendedName>
</protein>